<dbReference type="InterPro" id="IPR039374">
    <property type="entry name" value="SIP_fam"/>
</dbReference>
<evidence type="ECO:0000259" key="1">
    <source>
        <dbReference type="PROSITE" id="PS51384"/>
    </source>
</evidence>
<dbReference type="InterPro" id="IPR017938">
    <property type="entry name" value="Riboflavin_synthase-like_b-brl"/>
</dbReference>
<dbReference type="KEGG" id="nhy:JQS43_20045"/>
<reference evidence="2" key="1">
    <citation type="submission" date="2021-02" db="EMBL/GenBank/DDBJ databases">
        <title>Natrosporangium hydrolyticum gen. nov., sp. nov, a haloalkaliphilic actinobacterium from a soda solonchak soil.</title>
        <authorList>
            <person name="Sorokin D.Y."/>
            <person name="Khijniak T.V."/>
            <person name="Zakharycheva A.P."/>
            <person name="Boueva O.V."/>
            <person name="Ariskina E.V."/>
            <person name="Hahnke R.L."/>
            <person name="Bunk B."/>
            <person name="Sproer C."/>
            <person name="Schumann P."/>
            <person name="Evtushenko L.I."/>
            <person name="Kublanov I.V."/>
        </authorList>
    </citation>
    <scope>NUCLEOTIDE SEQUENCE</scope>
    <source>
        <strain evidence="2">DSM 106523</strain>
    </source>
</reference>
<sequence length="275" mass="29676">MSTVGTAAPYRFFDLTVAGTEPVGQSTIRVTLTGAGVEDLVSGGRDQRLKLFVPQPGQDRPVVPTEAGTDWFSHWRAMDPGVRGVMRTYTVAAHRPARQELDIDFVRHTPAGPAAHWAVHAQPGDAVTVLGPVVDENGGFDFRPPPETDWVLIVADETALPATAGILRWLPAGTRAVVWVAVPHPADRRELPTAADAEIHWVVDGPTGVLAQLQSAELPTGTPYAWLAGETGLVRALRRQLISDRGFPKSRITFSGYWRRGASEEQLLTEALAGS</sequence>
<feature type="domain" description="FAD-binding FR-type" evidence="1">
    <location>
        <begin position="10"/>
        <end position="143"/>
    </location>
</feature>
<evidence type="ECO:0000313" key="3">
    <source>
        <dbReference type="Proteomes" id="UP000662857"/>
    </source>
</evidence>
<protein>
    <submittedName>
        <fullName evidence="2">Siderophore-interacting protein</fullName>
    </submittedName>
</protein>
<dbReference type="CDD" id="cd06193">
    <property type="entry name" value="siderophore_interacting"/>
    <property type="match status" value="1"/>
</dbReference>
<dbReference type="Gene3D" id="3.40.50.80">
    <property type="entry name" value="Nucleotide-binding domain of ferredoxin-NADP reductase (FNR) module"/>
    <property type="match status" value="1"/>
</dbReference>
<dbReference type="AlphaFoldDB" id="A0A895YC89"/>
<dbReference type="InterPro" id="IPR039261">
    <property type="entry name" value="FNR_nucleotide-bd"/>
</dbReference>
<evidence type="ECO:0000313" key="2">
    <source>
        <dbReference type="EMBL" id="QSB13822.1"/>
    </source>
</evidence>
<dbReference type="PANTHER" id="PTHR30157">
    <property type="entry name" value="FERRIC REDUCTASE, NADPH-DEPENDENT"/>
    <property type="match status" value="1"/>
</dbReference>
<accession>A0A895YC89</accession>
<proteinExistence type="predicted"/>
<dbReference type="Pfam" id="PF08021">
    <property type="entry name" value="FAD_binding_9"/>
    <property type="match status" value="1"/>
</dbReference>
<dbReference type="RefSeq" id="WP_239675933.1">
    <property type="nucleotide sequence ID" value="NZ_CP070499.1"/>
</dbReference>
<keyword evidence="3" id="KW-1185">Reference proteome</keyword>
<dbReference type="EMBL" id="CP070499">
    <property type="protein sequence ID" value="QSB13822.1"/>
    <property type="molecule type" value="Genomic_DNA"/>
</dbReference>
<organism evidence="2 3">
    <name type="scientific">Natronosporangium hydrolyticum</name>
    <dbReference type="NCBI Taxonomy" id="2811111"/>
    <lineage>
        <taxon>Bacteria</taxon>
        <taxon>Bacillati</taxon>
        <taxon>Actinomycetota</taxon>
        <taxon>Actinomycetes</taxon>
        <taxon>Micromonosporales</taxon>
        <taxon>Micromonosporaceae</taxon>
        <taxon>Natronosporangium</taxon>
    </lineage>
</organism>
<dbReference type="InterPro" id="IPR017927">
    <property type="entry name" value="FAD-bd_FR_type"/>
</dbReference>
<dbReference type="Gene3D" id="2.40.30.10">
    <property type="entry name" value="Translation factors"/>
    <property type="match status" value="1"/>
</dbReference>
<name>A0A895YC89_9ACTN</name>
<dbReference type="InterPro" id="IPR013113">
    <property type="entry name" value="SIP_FAD-bd"/>
</dbReference>
<dbReference type="InterPro" id="IPR007037">
    <property type="entry name" value="SIP_rossman_dom"/>
</dbReference>
<dbReference type="PANTHER" id="PTHR30157:SF0">
    <property type="entry name" value="NADPH-DEPENDENT FERRIC-CHELATE REDUCTASE"/>
    <property type="match status" value="1"/>
</dbReference>
<dbReference type="PROSITE" id="PS51384">
    <property type="entry name" value="FAD_FR"/>
    <property type="match status" value="1"/>
</dbReference>
<dbReference type="SUPFAM" id="SSF63380">
    <property type="entry name" value="Riboflavin synthase domain-like"/>
    <property type="match status" value="1"/>
</dbReference>
<dbReference type="Proteomes" id="UP000662857">
    <property type="component" value="Chromosome"/>
</dbReference>
<gene>
    <name evidence="2" type="ORF">JQS43_20045</name>
</gene>
<dbReference type="Pfam" id="PF04954">
    <property type="entry name" value="SIP"/>
    <property type="match status" value="1"/>
</dbReference>
<dbReference type="GO" id="GO:0016491">
    <property type="term" value="F:oxidoreductase activity"/>
    <property type="evidence" value="ECO:0007669"/>
    <property type="project" value="InterPro"/>
</dbReference>